<dbReference type="Pfam" id="PF03916">
    <property type="entry name" value="NrfD"/>
    <property type="match status" value="1"/>
</dbReference>
<dbReference type="PANTHER" id="PTHR43044">
    <property type="match status" value="1"/>
</dbReference>
<dbReference type="InterPro" id="IPR054823">
    <property type="entry name" value="DsrP-like"/>
</dbReference>
<proteinExistence type="inferred from homology"/>
<dbReference type="eggNOG" id="COG5557">
    <property type="taxonomic scope" value="Bacteria"/>
</dbReference>
<comment type="similarity">
    <text evidence="2">Belongs to the NrfD family.</text>
</comment>
<evidence type="ECO:0000256" key="6">
    <source>
        <dbReference type="ARBA" id="ARBA00023136"/>
    </source>
</evidence>
<gene>
    <name evidence="8" type="ORF">DesfrDRAFT_3678</name>
</gene>
<feature type="transmembrane region" description="Helical" evidence="7">
    <location>
        <begin position="314"/>
        <end position="335"/>
    </location>
</feature>
<evidence type="ECO:0000313" key="8">
    <source>
        <dbReference type="EMBL" id="EFL49614.1"/>
    </source>
</evidence>
<feature type="transmembrane region" description="Helical" evidence="7">
    <location>
        <begin position="12"/>
        <end position="32"/>
    </location>
</feature>
<feature type="transmembrane region" description="Helical" evidence="7">
    <location>
        <begin position="283"/>
        <end position="302"/>
    </location>
</feature>
<protein>
    <submittedName>
        <fullName evidence="8">Polysulphide reductase NrfD</fullName>
    </submittedName>
</protein>
<comment type="subcellular location">
    <subcellularLocation>
        <location evidence="1">Cell membrane</location>
        <topology evidence="1">Multi-pass membrane protein</topology>
    </subcellularLocation>
</comment>
<feature type="transmembrane region" description="Helical" evidence="7">
    <location>
        <begin position="355"/>
        <end position="373"/>
    </location>
</feature>
<dbReference type="InterPro" id="IPR005614">
    <property type="entry name" value="NrfD-like"/>
</dbReference>
<dbReference type="STRING" id="596151.DesfrDRAFT_3678"/>
<feature type="transmembrane region" description="Helical" evidence="7">
    <location>
        <begin position="125"/>
        <end position="148"/>
    </location>
</feature>
<dbReference type="PANTHER" id="PTHR43044:SF2">
    <property type="entry name" value="POLYSULPHIDE REDUCTASE NRFD"/>
    <property type="match status" value="1"/>
</dbReference>
<evidence type="ECO:0000256" key="1">
    <source>
        <dbReference type="ARBA" id="ARBA00004651"/>
    </source>
</evidence>
<dbReference type="Gene3D" id="1.20.1630.10">
    <property type="entry name" value="Formate dehydrogenase/DMSO reductase domain"/>
    <property type="match status" value="1"/>
</dbReference>
<evidence type="ECO:0000256" key="3">
    <source>
        <dbReference type="ARBA" id="ARBA00022475"/>
    </source>
</evidence>
<keyword evidence="3" id="KW-1003">Cell membrane</keyword>
<name>E1K1C8_SOLFR</name>
<dbReference type="NCBIfam" id="NF045798">
    <property type="entry name" value="DsrP"/>
    <property type="match status" value="1"/>
</dbReference>
<evidence type="ECO:0000313" key="9">
    <source>
        <dbReference type="Proteomes" id="UP000006250"/>
    </source>
</evidence>
<keyword evidence="5 7" id="KW-1133">Transmembrane helix</keyword>
<evidence type="ECO:0000256" key="7">
    <source>
        <dbReference type="SAM" id="Phobius"/>
    </source>
</evidence>
<keyword evidence="6 7" id="KW-0472">Membrane</keyword>
<evidence type="ECO:0000256" key="4">
    <source>
        <dbReference type="ARBA" id="ARBA00022692"/>
    </source>
</evidence>
<organism evidence="8 9">
    <name type="scientific">Solidesulfovibrio fructosivorans JJ]</name>
    <dbReference type="NCBI Taxonomy" id="596151"/>
    <lineage>
        <taxon>Bacteria</taxon>
        <taxon>Pseudomonadati</taxon>
        <taxon>Thermodesulfobacteriota</taxon>
        <taxon>Desulfovibrionia</taxon>
        <taxon>Desulfovibrionales</taxon>
        <taxon>Desulfovibrionaceae</taxon>
        <taxon>Solidesulfovibrio</taxon>
    </lineage>
</organism>
<dbReference type="AlphaFoldDB" id="E1K1C8"/>
<accession>E1K1C8</accession>
<feature type="transmembrane region" description="Helical" evidence="7">
    <location>
        <begin position="191"/>
        <end position="216"/>
    </location>
</feature>
<keyword evidence="4 7" id="KW-0812">Transmembrane</keyword>
<evidence type="ECO:0000256" key="2">
    <source>
        <dbReference type="ARBA" id="ARBA00008929"/>
    </source>
</evidence>
<keyword evidence="9" id="KW-1185">Reference proteome</keyword>
<feature type="transmembrane region" description="Helical" evidence="7">
    <location>
        <begin position="160"/>
        <end position="185"/>
    </location>
</feature>
<evidence type="ECO:0000256" key="5">
    <source>
        <dbReference type="ARBA" id="ARBA00022989"/>
    </source>
</evidence>
<dbReference type="RefSeq" id="WP_005996381.1">
    <property type="nucleotide sequence ID" value="NZ_AECZ01000038.1"/>
</dbReference>
<dbReference type="GO" id="GO:0005886">
    <property type="term" value="C:plasma membrane"/>
    <property type="evidence" value="ECO:0007669"/>
    <property type="project" value="UniProtKB-SubCell"/>
</dbReference>
<feature type="transmembrane region" description="Helical" evidence="7">
    <location>
        <begin position="86"/>
        <end position="105"/>
    </location>
</feature>
<feature type="transmembrane region" description="Helical" evidence="7">
    <location>
        <begin position="52"/>
        <end position="74"/>
    </location>
</feature>
<feature type="transmembrane region" description="Helical" evidence="7">
    <location>
        <begin position="236"/>
        <end position="263"/>
    </location>
</feature>
<dbReference type="Proteomes" id="UP000006250">
    <property type="component" value="Unassembled WGS sequence"/>
</dbReference>
<dbReference type="OrthoDB" id="9768846at2"/>
<reference evidence="8 9" key="1">
    <citation type="submission" date="2010-08" db="EMBL/GenBank/DDBJ databases">
        <title>The draft genome of Desulfovibrio fructosovorans JJ.</title>
        <authorList>
            <consortium name="US DOE Joint Genome Institute (JGI-PGF)"/>
            <person name="Lucas S."/>
            <person name="Copeland A."/>
            <person name="Lapidus A."/>
            <person name="Cheng J.-F."/>
            <person name="Bruce D."/>
            <person name="Goodwin L."/>
            <person name="Pitluck S."/>
            <person name="Land M.L."/>
            <person name="Hauser L."/>
            <person name="Chang Y.-J."/>
            <person name="Jeffries C."/>
            <person name="Wall J.D."/>
            <person name="Stahl D.A."/>
            <person name="Arkin A.P."/>
            <person name="Dehal P."/>
            <person name="Stolyar S.M."/>
            <person name="Hazen T.C."/>
            <person name="Woyke T.J."/>
        </authorList>
    </citation>
    <scope>NUCLEOTIDE SEQUENCE [LARGE SCALE GENOMIC DNA]</scope>
    <source>
        <strain evidence="8 9">JJ</strain>
    </source>
</reference>
<sequence length="398" mass="43965">MLEKALKGSPRYWGTLIGLGLLMLLGMGFWLYQLVHGLVITGMSRDVSWGFYIAQFTYLVGVAASAVMLVLPYYFHHYKQFAKMIILGEFLAIAAVTMCMGFIVVDLGQPQRMLNVMLNATPHSMLFWDMCVLMGYLFLNILVGWTSLQAFKNDMAPPHWCKVLAIVSVIWAFSIHTVTAFLIAGLPGRHYFLTAVMAARFLASAFCAGPAILLLLTLLVRKLTGFDPGDKALKRLAVIITYAMCVNVFLYLCELFTAFYSNMPAHIAPIRFLFSGLDGHYELVPFMWTAVVLGLGCLVILIPTSIREKTPALVLGLIMLVISTWIDKGLALMIGGFTPNPFETVTSYLPTVPELMVSVMVFALGGIILTVLWKIAIEVRVEVEGGNLSMVPPPAESE</sequence>
<comment type="caution">
    <text evidence="8">The sequence shown here is derived from an EMBL/GenBank/DDBJ whole genome shotgun (WGS) entry which is preliminary data.</text>
</comment>
<dbReference type="EMBL" id="AECZ01000038">
    <property type="protein sequence ID" value="EFL49614.1"/>
    <property type="molecule type" value="Genomic_DNA"/>
</dbReference>